<keyword evidence="6" id="KW-0997">Cell inner membrane</keyword>
<dbReference type="OrthoDB" id="8558191at2"/>
<proteinExistence type="inferred from homology"/>
<evidence type="ECO:0000256" key="6">
    <source>
        <dbReference type="ARBA" id="ARBA00022519"/>
    </source>
</evidence>
<dbReference type="GO" id="GO:0005886">
    <property type="term" value="C:plasma membrane"/>
    <property type="evidence" value="ECO:0007669"/>
    <property type="project" value="UniProtKB-SubCell"/>
</dbReference>
<dbReference type="Pfam" id="PF01203">
    <property type="entry name" value="T2SSN"/>
    <property type="match status" value="1"/>
</dbReference>
<dbReference type="GO" id="GO:0015627">
    <property type="term" value="C:type II protein secretion system complex"/>
    <property type="evidence" value="ECO:0007669"/>
    <property type="project" value="InterPro"/>
</dbReference>
<name>A0A261S8W8_9BORD</name>
<protein>
    <recommendedName>
        <fullName evidence="3">Type II secretion system protein N</fullName>
    </recommendedName>
    <alternativeName>
        <fullName evidence="10">General secretion pathway protein N</fullName>
    </alternativeName>
</protein>
<keyword evidence="8" id="KW-0653">Protein transport</keyword>
<comment type="subcellular location">
    <subcellularLocation>
        <location evidence="1">Cell inner membrane</location>
    </subcellularLocation>
</comment>
<dbReference type="InterPro" id="IPR022792">
    <property type="entry name" value="T2SS_protein-GspN"/>
</dbReference>
<evidence type="ECO:0000256" key="10">
    <source>
        <dbReference type="ARBA" id="ARBA00030772"/>
    </source>
</evidence>
<comment type="similarity">
    <text evidence="2">Belongs to the GSP N family.</text>
</comment>
<keyword evidence="4" id="KW-0813">Transport</keyword>
<keyword evidence="7" id="KW-0812">Transmembrane</keyword>
<keyword evidence="9" id="KW-0472">Membrane</keyword>
<evidence type="ECO:0000256" key="8">
    <source>
        <dbReference type="ARBA" id="ARBA00022927"/>
    </source>
</evidence>
<dbReference type="Proteomes" id="UP000216020">
    <property type="component" value="Unassembled WGS sequence"/>
</dbReference>
<organism evidence="11 12">
    <name type="scientific">Bordetella genomosp. 10</name>
    <dbReference type="NCBI Taxonomy" id="1416804"/>
    <lineage>
        <taxon>Bacteria</taxon>
        <taxon>Pseudomonadati</taxon>
        <taxon>Pseudomonadota</taxon>
        <taxon>Betaproteobacteria</taxon>
        <taxon>Burkholderiales</taxon>
        <taxon>Alcaligenaceae</taxon>
        <taxon>Bordetella</taxon>
    </lineage>
</organism>
<sequence length="275" mass="29066">MRLLDSWRARRAQPRGHRHGLTLAAVLVALASALAVMPARWLPRLLDERGMVAIVDASGTIWDGAALLALGPPGARRTLPQPVRWRWTWQGIVVRHPWLGGDVRLSLAWRGLGVPAFSLSAQTLRLPADVLPALGAPLNTLAPGGNLVLSWPDYEAGATRAPILWQIEWRDASSALSTVHPLGSYRLRATAMSGGANADANANGKGKAGAANLALTTLSGPLQVQATGKWDGRKFELNGAAEPAAGSPDAVRAGLDALLSALGRRDGDRSVFVVH</sequence>
<keyword evidence="12" id="KW-1185">Reference proteome</keyword>
<reference evidence="12" key="1">
    <citation type="submission" date="2017-05" db="EMBL/GenBank/DDBJ databases">
        <title>Complete and WGS of Bordetella genogroups.</title>
        <authorList>
            <person name="Spilker T."/>
            <person name="Lipuma J."/>
        </authorList>
    </citation>
    <scope>NUCLEOTIDE SEQUENCE [LARGE SCALE GENOMIC DNA]</scope>
    <source>
        <strain evidence="12">AU16122</strain>
    </source>
</reference>
<evidence type="ECO:0000313" key="12">
    <source>
        <dbReference type="Proteomes" id="UP000216020"/>
    </source>
</evidence>
<evidence type="ECO:0000256" key="2">
    <source>
        <dbReference type="ARBA" id="ARBA00007208"/>
    </source>
</evidence>
<gene>
    <name evidence="11" type="ORF">CAL29_09595</name>
</gene>
<keyword evidence="5" id="KW-1003">Cell membrane</keyword>
<dbReference type="GO" id="GO:0015628">
    <property type="term" value="P:protein secretion by the type II secretion system"/>
    <property type="evidence" value="ECO:0007669"/>
    <property type="project" value="InterPro"/>
</dbReference>
<evidence type="ECO:0000313" key="11">
    <source>
        <dbReference type="EMBL" id="OZI33829.1"/>
    </source>
</evidence>
<dbReference type="EMBL" id="NEVM01000002">
    <property type="protein sequence ID" value="OZI33829.1"/>
    <property type="molecule type" value="Genomic_DNA"/>
</dbReference>
<evidence type="ECO:0000256" key="4">
    <source>
        <dbReference type="ARBA" id="ARBA00022448"/>
    </source>
</evidence>
<evidence type="ECO:0000256" key="7">
    <source>
        <dbReference type="ARBA" id="ARBA00022692"/>
    </source>
</evidence>
<evidence type="ECO:0000256" key="1">
    <source>
        <dbReference type="ARBA" id="ARBA00004533"/>
    </source>
</evidence>
<evidence type="ECO:0000256" key="5">
    <source>
        <dbReference type="ARBA" id="ARBA00022475"/>
    </source>
</evidence>
<dbReference type="RefSeq" id="WP_094852836.1">
    <property type="nucleotide sequence ID" value="NZ_NEVM01000002.1"/>
</dbReference>
<evidence type="ECO:0000256" key="9">
    <source>
        <dbReference type="ARBA" id="ARBA00023136"/>
    </source>
</evidence>
<dbReference type="AlphaFoldDB" id="A0A261S8W8"/>
<accession>A0A261S8W8</accession>
<evidence type="ECO:0000256" key="3">
    <source>
        <dbReference type="ARBA" id="ARBA00021563"/>
    </source>
</evidence>
<comment type="caution">
    <text evidence="11">The sequence shown here is derived from an EMBL/GenBank/DDBJ whole genome shotgun (WGS) entry which is preliminary data.</text>
</comment>